<dbReference type="EMBL" id="NPKJ01000072">
    <property type="protein sequence ID" value="PAQ05411.1"/>
    <property type="molecule type" value="Genomic_DNA"/>
</dbReference>
<evidence type="ECO:0008006" key="3">
    <source>
        <dbReference type="Google" id="ProtNLM"/>
    </source>
</evidence>
<dbReference type="InterPro" id="IPR024524">
    <property type="entry name" value="DUF3800"/>
</dbReference>
<dbReference type="Proteomes" id="UP000216442">
    <property type="component" value="Unassembled WGS sequence"/>
</dbReference>
<sequence>MPKRHYTIYCDESSKKGPHFSNFYGSALIQSADRQAIEKVLREKKEELNIFGEMKWTKVTKAYQEKYIEFIRQFFDFVASGRVKIRIMFTQNYHKPKNLTDEHRENEYYLLYYQMLKHAFGLRHCNPNGIDRVFITTLLDDMPDNKDKIERFRNYICSISQTNAFSGCGVFFPKDQIAHVNSHEHDILQGLDIILGSMYFRLNDLHLAKPDGAKRRGKRTLAKEAVYKEINRLIRGIYPNFNIGINTGTPNGYIDRWEQPYRHWRFVPKEYEIDEEAVKPR</sequence>
<accession>A0A271LB96</accession>
<evidence type="ECO:0000313" key="1">
    <source>
        <dbReference type="EMBL" id="PAQ05411.1"/>
    </source>
</evidence>
<dbReference type="RefSeq" id="WP_095496000.1">
    <property type="nucleotide sequence ID" value="NZ_NPKJ01000072.1"/>
</dbReference>
<evidence type="ECO:0000313" key="2">
    <source>
        <dbReference type="Proteomes" id="UP000216442"/>
    </source>
</evidence>
<name>A0A271LB96_9HYPH</name>
<dbReference type="OrthoDB" id="248333at2"/>
<protein>
    <recommendedName>
        <fullName evidence="3">DUF3800 domain-containing protein</fullName>
    </recommendedName>
</protein>
<comment type="caution">
    <text evidence="1">The sequence shown here is derived from an EMBL/GenBank/DDBJ whole genome shotgun (WGS) entry which is preliminary data.</text>
</comment>
<gene>
    <name evidence="1" type="ORF">CIT26_30320</name>
</gene>
<dbReference type="AlphaFoldDB" id="A0A271LB96"/>
<dbReference type="Pfam" id="PF12686">
    <property type="entry name" value="DUF3800"/>
    <property type="match status" value="1"/>
</dbReference>
<proteinExistence type="predicted"/>
<organism evidence="1 2">
    <name type="scientific">Mesorhizobium temperatum</name>
    <dbReference type="NCBI Taxonomy" id="241416"/>
    <lineage>
        <taxon>Bacteria</taxon>
        <taxon>Pseudomonadati</taxon>
        <taxon>Pseudomonadota</taxon>
        <taxon>Alphaproteobacteria</taxon>
        <taxon>Hyphomicrobiales</taxon>
        <taxon>Phyllobacteriaceae</taxon>
        <taxon>Mesorhizobium</taxon>
    </lineage>
</organism>
<keyword evidence="2" id="KW-1185">Reference proteome</keyword>
<reference evidence="1 2" key="1">
    <citation type="submission" date="2017-08" db="EMBL/GenBank/DDBJ databases">
        <title>Mesorhizobium wenxinae sp. nov., a novel rhizobial species isolated from root nodules of chickpea (Cicer arietinum L.).</title>
        <authorList>
            <person name="Zhang J."/>
        </authorList>
    </citation>
    <scope>NUCLEOTIDE SEQUENCE [LARGE SCALE GENOMIC DNA]</scope>
    <source>
        <strain evidence="1 2">SDW018</strain>
    </source>
</reference>